<dbReference type="PANTHER" id="PTHR34138">
    <property type="entry name" value="CELL SHAPE-DETERMINING PROTEIN MREC"/>
    <property type="match status" value="1"/>
</dbReference>
<dbReference type="NCBIfam" id="TIGR00219">
    <property type="entry name" value="mreC"/>
    <property type="match status" value="1"/>
</dbReference>
<dbReference type="GO" id="GO:0008360">
    <property type="term" value="P:regulation of cell shape"/>
    <property type="evidence" value="ECO:0007669"/>
    <property type="project" value="UniProtKB-KW"/>
</dbReference>
<dbReference type="PANTHER" id="PTHR34138:SF1">
    <property type="entry name" value="CELL SHAPE-DETERMINING PROTEIN MREC"/>
    <property type="match status" value="1"/>
</dbReference>
<dbReference type="EMBL" id="JAAAWP010000006">
    <property type="protein sequence ID" value="NDW21999.1"/>
    <property type="molecule type" value="Genomic_DNA"/>
</dbReference>
<gene>
    <name evidence="8" type="primary">mreC</name>
    <name evidence="8" type="ORF">GTW09_10740</name>
</gene>
<keyword evidence="3 5" id="KW-0133">Cell shape</keyword>
<dbReference type="Pfam" id="PF04085">
    <property type="entry name" value="MreC"/>
    <property type="match status" value="1"/>
</dbReference>
<dbReference type="GO" id="GO:0005886">
    <property type="term" value="C:plasma membrane"/>
    <property type="evidence" value="ECO:0007669"/>
    <property type="project" value="TreeGrafter"/>
</dbReference>
<feature type="region of interest" description="Disordered" evidence="6">
    <location>
        <begin position="274"/>
        <end position="322"/>
    </location>
</feature>
<proteinExistence type="inferred from homology"/>
<comment type="caution">
    <text evidence="8">The sequence shown here is derived from an EMBL/GenBank/DDBJ whole genome shotgun (WGS) entry which is preliminary data.</text>
</comment>
<dbReference type="InterPro" id="IPR042175">
    <property type="entry name" value="Cell/Rod_MreC_2"/>
</dbReference>
<evidence type="ECO:0000256" key="6">
    <source>
        <dbReference type="SAM" id="MobiDB-lite"/>
    </source>
</evidence>
<feature type="domain" description="Rod shape-determining protein MreC beta-barrel core" evidence="7">
    <location>
        <begin position="124"/>
        <end position="270"/>
    </location>
</feature>
<dbReference type="InterPro" id="IPR042177">
    <property type="entry name" value="Cell/Rod_1"/>
</dbReference>
<evidence type="ECO:0000256" key="4">
    <source>
        <dbReference type="ARBA" id="ARBA00032089"/>
    </source>
</evidence>
<evidence type="ECO:0000313" key="8">
    <source>
        <dbReference type="EMBL" id="NDW21999.1"/>
    </source>
</evidence>
<evidence type="ECO:0000256" key="3">
    <source>
        <dbReference type="ARBA" id="ARBA00022960"/>
    </source>
</evidence>
<dbReference type="InterPro" id="IPR007221">
    <property type="entry name" value="MreC"/>
</dbReference>
<comment type="similarity">
    <text evidence="1 5">Belongs to the MreC family.</text>
</comment>
<dbReference type="PIRSF" id="PIRSF038471">
    <property type="entry name" value="MreC"/>
    <property type="match status" value="1"/>
</dbReference>
<feature type="compositionally biased region" description="Basic and acidic residues" evidence="6">
    <location>
        <begin position="274"/>
        <end position="283"/>
    </location>
</feature>
<organism evidence="8 9">
    <name type="scientific">Alteromonas hispanica</name>
    <dbReference type="NCBI Taxonomy" id="315421"/>
    <lineage>
        <taxon>Bacteria</taxon>
        <taxon>Pseudomonadati</taxon>
        <taxon>Pseudomonadota</taxon>
        <taxon>Gammaproteobacteria</taxon>
        <taxon>Alteromonadales</taxon>
        <taxon>Alteromonadaceae</taxon>
        <taxon>Alteromonas/Salinimonas group</taxon>
        <taxon>Alteromonas</taxon>
    </lineage>
</organism>
<evidence type="ECO:0000256" key="1">
    <source>
        <dbReference type="ARBA" id="ARBA00009369"/>
    </source>
</evidence>
<comment type="function">
    <text evidence="5">Involved in formation and maintenance of cell shape.</text>
</comment>
<dbReference type="Proteomes" id="UP000478837">
    <property type="component" value="Unassembled WGS sequence"/>
</dbReference>
<dbReference type="AlphaFoldDB" id="A0A6L9MUS1"/>
<reference evidence="8 9" key="1">
    <citation type="submission" date="2020-01" db="EMBL/GenBank/DDBJ databases">
        <title>Genomes of bacteria type strains.</title>
        <authorList>
            <person name="Chen J."/>
            <person name="Zhu S."/>
            <person name="Yang J."/>
        </authorList>
    </citation>
    <scope>NUCLEOTIDE SEQUENCE [LARGE SCALE GENOMIC DNA]</scope>
    <source>
        <strain evidence="8 9">LMG 22958</strain>
    </source>
</reference>
<evidence type="ECO:0000313" key="9">
    <source>
        <dbReference type="Proteomes" id="UP000478837"/>
    </source>
</evidence>
<dbReference type="RefSeq" id="WP_163111886.1">
    <property type="nucleotide sequence ID" value="NZ_JAAAWP010000006.1"/>
</dbReference>
<dbReference type="InterPro" id="IPR055342">
    <property type="entry name" value="MreC_beta-barrel_core"/>
</dbReference>
<dbReference type="Gene3D" id="2.40.10.340">
    <property type="entry name" value="Rod shape-determining protein MreC, domain 1"/>
    <property type="match status" value="1"/>
</dbReference>
<evidence type="ECO:0000259" key="7">
    <source>
        <dbReference type="Pfam" id="PF04085"/>
    </source>
</evidence>
<sequence length="322" mass="35868">MDTIFTRGPSLNNRLALALVLSVLLIFVDHKLEGFKSTRVYLNSFMSPIQYLANLPGVILSESAQRLASKERLLEENQTMSNQLLLMSQKLQQFDVLAKENEQLRLLLDAPVRKESRKMVAELMAVDKNPYSQQVLINKGAIDGVYLSQPVIDDSGIVGQIMEVGSTNSRVLLLADVTHAIPVRSLRNDIRFIATGSGSLNELYVEHVPHSVDIQEGDVLISSGLGSVFPEGYPVARVKQVVRDESRPFSRVIVTPTASLDRLRHLLLLWHESDESQDSKTQDPKTLAPKTLNPKTLDDATEEQAPEDKDSKDIDQEESENA</sequence>
<evidence type="ECO:0000256" key="2">
    <source>
        <dbReference type="ARBA" id="ARBA00013855"/>
    </source>
</evidence>
<keyword evidence="9" id="KW-1185">Reference proteome</keyword>
<dbReference type="Gene3D" id="2.40.10.350">
    <property type="entry name" value="Rod shape-determining protein MreC, domain 2"/>
    <property type="match status" value="1"/>
</dbReference>
<evidence type="ECO:0000256" key="5">
    <source>
        <dbReference type="PIRNR" id="PIRNR038471"/>
    </source>
</evidence>
<accession>A0A6L9MUS1</accession>
<protein>
    <recommendedName>
        <fullName evidence="2 5">Cell shape-determining protein MreC</fullName>
    </recommendedName>
    <alternativeName>
        <fullName evidence="4 5">Cell shape protein MreC</fullName>
    </alternativeName>
</protein>
<name>A0A6L9MUS1_9ALTE</name>